<dbReference type="Pfam" id="PF00149">
    <property type="entry name" value="Metallophos"/>
    <property type="match status" value="1"/>
</dbReference>
<dbReference type="PANTHER" id="PTHR31302:SF0">
    <property type="entry name" value="TRANSMEMBRANE PROTEIN WITH METALLOPHOSPHOESTERASE DOMAIN"/>
    <property type="match status" value="1"/>
</dbReference>
<dbReference type="PANTHER" id="PTHR31302">
    <property type="entry name" value="TRANSMEMBRANE PROTEIN WITH METALLOPHOSPHOESTERASE DOMAIN-RELATED"/>
    <property type="match status" value="1"/>
</dbReference>
<keyword evidence="4" id="KW-1185">Reference proteome</keyword>
<organism evidence="3 4">
    <name type="scientific">Sulfurovum xiamenensis</name>
    <dbReference type="NCBI Taxonomy" id="3019066"/>
    <lineage>
        <taxon>Bacteria</taxon>
        <taxon>Pseudomonadati</taxon>
        <taxon>Campylobacterota</taxon>
        <taxon>Epsilonproteobacteria</taxon>
        <taxon>Campylobacterales</taxon>
        <taxon>Sulfurovaceae</taxon>
        <taxon>Sulfurovum</taxon>
    </lineage>
</organism>
<evidence type="ECO:0000313" key="4">
    <source>
        <dbReference type="Proteomes" id="UP001169066"/>
    </source>
</evidence>
<feature type="domain" description="Calcineurin-like phosphoesterase" evidence="2">
    <location>
        <begin position="148"/>
        <end position="312"/>
    </location>
</feature>
<dbReference type="Proteomes" id="UP001169066">
    <property type="component" value="Unassembled WGS sequence"/>
</dbReference>
<accession>A0ABT7QU47</accession>
<feature type="transmembrane region" description="Helical" evidence="1">
    <location>
        <begin position="67"/>
        <end position="86"/>
    </location>
</feature>
<sequence length="366" mass="41907">MRVYMFFSIFLLLFFSIHYLFYSRVIKKFLVSEAVKKKLTLLLGLNFIFNILYVLGRYTDLINTPFYYLFSLSIGISFVLLLYLIVHEVLNLFHKTLRSVDISKRNFIKNSGDAALIALSTSYVSAGAYEGMKEPVVNVVEFDHFDFSIIQISDFHIGGLIDRDFVKASVSKINALKPDIVFITGDLVDTALEEIKESIRELDNIRAKHGIYYIFGNHEFFHNPLEIIEFIKSTKITLLLNENVKIDALKLNVVGVTDLIGYRMNLLEPDIDKAFKGCHDTYKTILLAHQPKYIEELGNYRPDLILSGHTHGGQIWPFGHLVRLQQPYVKGLHRLSNGSHLYVNSGIGFWGPPMRLDSQAEIAYIV</sequence>
<evidence type="ECO:0000313" key="3">
    <source>
        <dbReference type="EMBL" id="MDM5264594.1"/>
    </source>
</evidence>
<gene>
    <name evidence="3" type="ORF">PF327_10355</name>
</gene>
<dbReference type="InterPro" id="IPR029052">
    <property type="entry name" value="Metallo-depent_PP-like"/>
</dbReference>
<dbReference type="SUPFAM" id="SSF56300">
    <property type="entry name" value="Metallo-dependent phosphatases"/>
    <property type="match status" value="1"/>
</dbReference>
<dbReference type="EMBL" id="JAQIBC010000010">
    <property type="protein sequence ID" value="MDM5264594.1"/>
    <property type="molecule type" value="Genomic_DNA"/>
</dbReference>
<protein>
    <submittedName>
        <fullName evidence="3">Metallophosphoesterase</fullName>
    </submittedName>
</protein>
<dbReference type="CDD" id="cd07385">
    <property type="entry name" value="MPP_YkuE_C"/>
    <property type="match status" value="1"/>
</dbReference>
<keyword evidence="1" id="KW-1133">Transmembrane helix</keyword>
<dbReference type="InterPro" id="IPR004843">
    <property type="entry name" value="Calcineurin-like_PHP"/>
</dbReference>
<reference evidence="3" key="1">
    <citation type="submission" date="2023-01" db="EMBL/GenBank/DDBJ databases">
        <title>Sulfurovum sp. XTW-4 genome assembly.</title>
        <authorList>
            <person name="Wang J."/>
        </authorList>
    </citation>
    <scope>NUCLEOTIDE SEQUENCE</scope>
    <source>
        <strain evidence="3">XTW-4</strain>
    </source>
</reference>
<keyword evidence="1" id="KW-0812">Transmembrane</keyword>
<feature type="transmembrane region" description="Helical" evidence="1">
    <location>
        <begin position="6"/>
        <end position="26"/>
    </location>
</feature>
<keyword evidence="1" id="KW-0472">Membrane</keyword>
<feature type="transmembrane region" description="Helical" evidence="1">
    <location>
        <begin position="38"/>
        <end position="55"/>
    </location>
</feature>
<proteinExistence type="predicted"/>
<dbReference type="RefSeq" id="WP_289402504.1">
    <property type="nucleotide sequence ID" value="NZ_JAQIBC010000010.1"/>
</dbReference>
<comment type="caution">
    <text evidence="3">The sequence shown here is derived from an EMBL/GenBank/DDBJ whole genome shotgun (WGS) entry which is preliminary data.</text>
</comment>
<evidence type="ECO:0000259" key="2">
    <source>
        <dbReference type="Pfam" id="PF00149"/>
    </source>
</evidence>
<evidence type="ECO:0000256" key="1">
    <source>
        <dbReference type="SAM" id="Phobius"/>
    </source>
</evidence>
<name>A0ABT7QU47_9BACT</name>
<dbReference type="InterPro" id="IPR051158">
    <property type="entry name" value="Metallophosphoesterase_sf"/>
</dbReference>
<dbReference type="Gene3D" id="3.60.21.10">
    <property type="match status" value="1"/>
</dbReference>